<geneLocation type="plasmid" evidence="1 2">
    <name>unnamed2</name>
</geneLocation>
<protein>
    <submittedName>
        <fullName evidence="1">Uncharacterized protein</fullName>
    </submittedName>
</protein>
<sequence>MRFAEENPLALGQWEVDFAVPGEQSTLTISLAAIFGGERFAAEEAAKRAKQAAEDGEPVENKLPPRAIQNGLEVLAALREGMDEEHGRQLGNLMDMVLKDPTKLHEITRSTAKTFFDRTLPGEVTRKRYTLEGNIFAAVSMSVQQRLGEKIIYTAEDGELRHAVLLKNNKLPKLMKQLDQAISERTVAAPNDRVVLRGVMDLFNATVDYAEAMANAGRQGEQAAKQEERYGAAYSQTFRAAQARYAASAAEPRREMIQALGRIAFYEEPDRERSRLTAALQRLAAGPAFETWAKRLAEGITRAAKVPAAISVGPNPFDGPGEPVVRLTEASHGGIEVGGFDQKRLSRLSKGVAADRQGAVLLPSNTGDILVLTHGKGDLPVSGTDINWRVKLGTMKVPAGVIAGHLDDDASWEQLVAHAEKHEKGFTLHGPMRALFEEAQAVASEVKKDVALQLENGISDSPAPNTHSPAMAGV</sequence>
<dbReference type="AlphaFoldDB" id="A0A974PUK7"/>
<dbReference type="KEGG" id="xdi:EZH22_30670"/>
<keyword evidence="1" id="KW-0614">Plasmid</keyword>
<dbReference type="Proteomes" id="UP000596427">
    <property type="component" value="Plasmid unnamed2"/>
</dbReference>
<gene>
    <name evidence="1" type="ORF">EZH22_30670</name>
</gene>
<dbReference type="EMBL" id="CP063364">
    <property type="protein sequence ID" value="QRG10092.1"/>
    <property type="molecule type" value="Genomic_DNA"/>
</dbReference>
<keyword evidence="2" id="KW-1185">Reference proteome</keyword>
<organism evidence="1 2">
    <name type="scientific">Xanthobacter dioxanivorans</name>
    <dbReference type="NCBI Taxonomy" id="2528964"/>
    <lineage>
        <taxon>Bacteria</taxon>
        <taxon>Pseudomonadati</taxon>
        <taxon>Pseudomonadota</taxon>
        <taxon>Alphaproteobacteria</taxon>
        <taxon>Hyphomicrobiales</taxon>
        <taxon>Xanthobacteraceae</taxon>
        <taxon>Xanthobacter</taxon>
    </lineage>
</organism>
<name>A0A974PUK7_9HYPH</name>
<accession>A0A974PUK7</accession>
<proteinExistence type="predicted"/>
<reference evidence="1 2" key="1">
    <citation type="submission" date="2020-10" db="EMBL/GenBank/DDBJ databases">
        <title>Degradation of 1,4-Dioxane by Xanthobacter sp. YN2, via a Novel Group-2 Soluble Di-Iron Monooxygenase.</title>
        <authorList>
            <person name="Ma F."/>
            <person name="Wang Y."/>
            <person name="Yang J."/>
            <person name="Guo H."/>
            <person name="Su D."/>
            <person name="Yu L."/>
        </authorList>
    </citation>
    <scope>NUCLEOTIDE SEQUENCE [LARGE SCALE GENOMIC DNA]</scope>
    <source>
        <strain evidence="1 2">YN2</strain>
        <plasmid evidence="1 2">unnamed2</plasmid>
    </source>
</reference>
<evidence type="ECO:0000313" key="2">
    <source>
        <dbReference type="Proteomes" id="UP000596427"/>
    </source>
</evidence>
<evidence type="ECO:0000313" key="1">
    <source>
        <dbReference type="EMBL" id="QRG10092.1"/>
    </source>
</evidence>
<dbReference type="RefSeq" id="WP_203196973.1">
    <property type="nucleotide sequence ID" value="NZ_CP063364.1"/>
</dbReference>